<dbReference type="RefSeq" id="WP_049158133.1">
    <property type="nucleotide sequence ID" value="NZ_JUTN01000005.1"/>
</dbReference>
<name>A0AAP3AHN8_MICLU</name>
<proteinExistence type="inferred from homology"/>
<organism evidence="3 4">
    <name type="scientific">Micrococcus luteus</name>
    <name type="common">Micrococcus lysodeikticus</name>
    <dbReference type="NCBI Taxonomy" id="1270"/>
    <lineage>
        <taxon>Bacteria</taxon>
        <taxon>Bacillati</taxon>
        <taxon>Actinomycetota</taxon>
        <taxon>Actinomycetes</taxon>
        <taxon>Micrococcales</taxon>
        <taxon>Micrococcaceae</taxon>
        <taxon>Micrococcus</taxon>
    </lineage>
</organism>
<dbReference type="InterPro" id="IPR006016">
    <property type="entry name" value="UspA"/>
</dbReference>
<dbReference type="AlphaFoldDB" id="A0AAP3AHN8"/>
<feature type="domain" description="UspA" evidence="2">
    <location>
        <begin position="168"/>
        <end position="302"/>
    </location>
</feature>
<dbReference type="PRINTS" id="PR01438">
    <property type="entry name" value="UNVRSLSTRESS"/>
</dbReference>
<dbReference type="SUPFAM" id="SSF52402">
    <property type="entry name" value="Adenine nucleotide alpha hydrolases-like"/>
    <property type="match status" value="2"/>
</dbReference>
<comment type="caution">
    <text evidence="3">The sequence shown here is derived from an EMBL/GenBank/DDBJ whole genome shotgun (WGS) entry which is preliminary data.</text>
</comment>
<dbReference type="InterPro" id="IPR014729">
    <property type="entry name" value="Rossmann-like_a/b/a_fold"/>
</dbReference>
<dbReference type="EMBL" id="JALXKZ020000019">
    <property type="protein sequence ID" value="MCV7629344.1"/>
    <property type="molecule type" value="Genomic_DNA"/>
</dbReference>
<evidence type="ECO:0000313" key="3">
    <source>
        <dbReference type="EMBL" id="MCV7629344.1"/>
    </source>
</evidence>
<dbReference type="PANTHER" id="PTHR46268:SF6">
    <property type="entry name" value="UNIVERSAL STRESS PROTEIN UP12"/>
    <property type="match status" value="1"/>
</dbReference>
<dbReference type="Proteomes" id="UP001205867">
    <property type="component" value="Unassembled WGS sequence"/>
</dbReference>
<dbReference type="PANTHER" id="PTHR46268">
    <property type="entry name" value="STRESS RESPONSE PROTEIN NHAX"/>
    <property type="match status" value="1"/>
</dbReference>
<dbReference type="Gene3D" id="3.40.50.620">
    <property type="entry name" value="HUPs"/>
    <property type="match status" value="2"/>
</dbReference>
<evidence type="ECO:0000256" key="1">
    <source>
        <dbReference type="ARBA" id="ARBA00008791"/>
    </source>
</evidence>
<dbReference type="Pfam" id="PF00582">
    <property type="entry name" value="Usp"/>
    <property type="match status" value="2"/>
</dbReference>
<accession>A0AAP3AHN8</accession>
<feature type="domain" description="UspA" evidence="2">
    <location>
        <begin position="19"/>
        <end position="154"/>
    </location>
</feature>
<gene>
    <name evidence="3" type="ORF">M3A82_008315</name>
</gene>
<comment type="similarity">
    <text evidence="1">Belongs to the universal stress protein A family.</text>
</comment>
<reference evidence="3" key="1">
    <citation type="submission" date="2023-06" db="EMBL/GenBank/DDBJ databases">
        <title>lsaBGC provides a comprehensive framework for evolutionary analysis of biosynthetic gene clusters within focal taxa.</title>
        <authorList>
            <person name="Salamzade R."/>
            <person name="Sandstrom S."/>
            <person name="Kalan L.R."/>
        </authorList>
    </citation>
    <scope>NUCLEOTIDE SEQUENCE</scope>
    <source>
        <strain evidence="3">P3-SID899</strain>
    </source>
</reference>
<evidence type="ECO:0000259" key="2">
    <source>
        <dbReference type="Pfam" id="PF00582"/>
    </source>
</evidence>
<sequence>MSAQTQPAAPRREDAPLGVLVGVDGSDQSVSAARWAQREAGLRGEPLTLVTAYSIPAYWGYGADAGGAVLDDSRLREGVQALLEEVAGKLDADGVRPELRVEIGDAAGVLVELSADASLLVSGARGRGGFMGRLLGSVAAALPGHAHCPVALIPAGVEASRAGDRTAVVVGVDGSEQGRAAALEAAEEARLRQAPLKLVCAVPPLGANAAWLAVSLDEEARERELRERLDAGAAWISSEFPGLEVLTELVDGTPVDVLVDQTATARLTVVGTRGLGGFAGAIVGSTSRGVADHAKGPVLVVPFREDVRLGRRASFGPVHDQPES</sequence>
<protein>
    <submittedName>
        <fullName evidence="3">Universal stress protein</fullName>
    </submittedName>
</protein>
<dbReference type="InterPro" id="IPR006015">
    <property type="entry name" value="Universal_stress_UspA"/>
</dbReference>
<evidence type="ECO:0000313" key="4">
    <source>
        <dbReference type="Proteomes" id="UP001205867"/>
    </source>
</evidence>